<comment type="caution">
    <text evidence="6">The sequence shown here is derived from an EMBL/GenBank/DDBJ whole genome shotgun (WGS) entry which is preliminary data.</text>
</comment>
<dbReference type="PANTHER" id="PTHR40980:SF4">
    <property type="entry name" value="TONB-DEPENDENT RECEPTOR-LIKE BETA-BARREL DOMAIN-CONTAINING PROTEIN"/>
    <property type="match status" value="1"/>
</dbReference>
<dbReference type="SUPFAM" id="SSF56935">
    <property type="entry name" value="Porins"/>
    <property type="match status" value="1"/>
</dbReference>
<evidence type="ECO:0000256" key="3">
    <source>
        <dbReference type="ARBA" id="ARBA00023237"/>
    </source>
</evidence>
<feature type="domain" description="Outer membrane protein beta-barrel" evidence="5">
    <location>
        <begin position="373"/>
        <end position="775"/>
    </location>
</feature>
<comment type="subcellular location">
    <subcellularLocation>
        <location evidence="1">Cell outer membrane</location>
    </subcellularLocation>
</comment>
<dbReference type="InterPro" id="IPR041700">
    <property type="entry name" value="OMP_b-brl_3"/>
</dbReference>
<keyword evidence="7" id="KW-1185">Reference proteome</keyword>
<reference evidence="6" key="1">
    <citation type="submission" date="2021-12" db="EMBL/GenBank/DDBJ databases">
        <authorList>
            <person name="Rodrigo-Torres L."/>
            <person name="Arahal R. D."/>
            <person name="Lucena T."/>
        </authorList>
    </citation>
    <scope>NUCLEOTIDE SEQUENCE</scope>
    <source>
        <strain evidence="6">CECT 8419</strain>
    </source>
</reference>
<dbReference type="InterPro" id="IPR037066">
    <property type="entry name" value="Plug_dom_sf"/>
</dbReference>
<feature type="chain" id="PRO_5045075205" description="Outer membrane protein beta-barrel domain-containing protein" evidence="4">
    <location>
        <begin position="23"/>
        <end position="800"/>
    </location>
</feature>
<sequence>MRHIFYPLFIVFISISTLSAQTAALSGTVATAEDGPLAFANVILYADSVITKVAVTDDGGAFTFPTIATGTYELAVSALGYTTYRQPVQLKDRDLSLGTLVLQADAAVLAEATVVAQKPIVQVLPDKTVFNVDKTIAAAGNSAWELLRKAPGVIVDNAGGIILEGKSGVQFYFNGKESPLRGADLQAYLESLQASDIASIELITQPSSKYDAAGTAGIINIVLKKDERLGTNGTLNGGVTQGDFRRYTSGLTLNHRTAKSNVYGSYGGRYGENSGFLFLRREQGGTEFDARTLSYSDRNSHNVRLNYDLYATERSTFGAAVSVNRYDSDFSSDSRTPIRPLGDEVPTSVLVANNEGDSESTNLTANLNYVYEDSSGTRLTVDLDAGSYRSDGYTFQPNVYYNGRETTVLRQNITAQQTPVQVDLTAAKFSYERPLGTGTLDVGAKFSLVRTDNNFGFFRFLQQEMVRDDSRSNRFVYRENINAGYLNYATAIGKVKLQAGLRVEHTASDGQLISSQRSTSDRVQRNYTDFFPSGGLTYAPDRNHQLALNYGRRITRPNYSSLNPFESKIDELSFRRGNPFLQPQYANTLKLTHTYKYKLNTSLSYTRITDFFAQITEAEGPDRNFISTRNIANQHVLNLGVSYPFSLTDWSNSYLSVNAYTSRYEATQPGFVALDQQTLSLYAQTTFRLPAAVSLEVSGWYSSPSVWGGTYQTRSLGSLNLALQRKFWSDKLNVRLAANDILFTSPWEGTTRFGELSIAGSGGWDSRYVTLSVSYSFGSDTVEKARRRTSGVEEEEGRIE</sequence>
<keyword evidence="4" id="KW-0732">Signal</keyword>
<accession>A0ABM9B1A0</accession>
<dbReference type="Pfam" id="PF14905">
    <property type="entry name" value="OMP_b-brl_3"/>
    <property type="match status" value="1"/>
</dbReference>
<gene>
    <name evidence="6" type="ORF">LEM8419_01819</name>
</gene>
<evidence type="ECO:0000259" key="5">
    <source>
        <dbReference type="Pfam" id="PF14905"/>
    </source>
</evidence>
<proteinExistence type="predicted"/>
<dbReference type="Gene3D" id="2.170.130.10">
    <property type="entry name" value="TonB-dependent receptor, plug domain"/>
    <property type="match status" value="1"/>
</dbReference>
<name>A0ABM9B1A0_9BACT</name>
<dbReference type="Proteomes" id="UP000837803">
    <property type="component" value="Unassembled WGS sequence"/>
</dbReference>
<protein>
    <recommendedName>
        <fullName evidence="5">Outer membrane protein beta-barrel domain-containing protein</fullName>
    </recommendedName>
</protein>
<evidence type="ECO:0000313" key="6">
    <source>
        <dbReference type="EMBL" id="CAH1000685.1"/>
    </source>
</evidence>
<keyword evidence="3" id="KW-0998">Cell outer membrane</keyword>
<evidence type="ECO:0000256" key="4">
    <source>
        <dbReference type="SAM" id="SignalP"/>
    </source>
</evidence>
<dbReference type="InterPro" id="IPR013784">
    <property type="entry name" value="Carb-bd-like_fold"/>
</dbReference>
<keyword evidence="2" id="KW-0472">Membrane</keyword>
<organism evidence="6 7">
    <name type="scientific">Neolewinella maritima</name>
    <dbReference type="NCBI Taxonomy" id="1383882"/>
    <lineage>
        <taxon>Bacteria</taxon>
        <taxon>Pseudomonadati</taxon>
        <taxon>Bacteroidota</taxon>
        <taxon>Saprospiria</taxon>
        <taxon>Saprospirales</taxon>
        <taxon>Lewinellaceae</taxon>
        <taxon>Neolewinella</taxon>
    </lineage>
</organism>
<evidence type="ECO:0000313" key="7">
    <source>
        <dbReference type="Proteomes" id="UP000837803"/>
    </source>
</evidence>
<feature type="signal peptide" evidence="4">
    <location>
        <begin position="1"/>
        <end position="22"/>
    </location>
</feature>
<dbReference type="RefSeq" id="WP_238750724.1">
    <property type="nucleotide sequence ID" value="NZ_CAKLPZ010000002.1"/>
</dbReference>
<dbReference type="PANTHER" id="PTHR40980">
    <property type="entry name" value="PLUG DOMAIN-CONTAINING PROTEIN"/>
    <property type="match status" value="1"/>
</dbReference>
<evidence type="ECO:0000256" key="1">
    <source>
        <dbReference type="ARBA" id="ARBA00004442"/>
    </source>
</evidence>
<dbReference type="Pfam" id="PF13620">
    <property type="entry name" value="CarboxypepD_reg"/>
    <property type="match status" value="1"/>
</dbReference>
<dbReference type="Gene3D" id="2.40.170.20">
    <property type="entry name" value="TonB-dependent receptor, beta-barrel domain"/>
    <property type="match status" value="1"/>
</dbReference>
<dbReference type="InterPro" id="IPR036942">
    <property type="entry name" value="Beta-barrel_TonB_sf"/>
</dbReference>
<evidence type="ECO:0000256" key="2">
    <source>
        <dbReference type="ARBA" id="ARBA00023136"/>
    </source>
</evidence>
<dbReference type="SUPFAM" id="SSF49452">
    <property type="entry name" value="Starch-binding domain-like"/>
    <property type="match status" value="1"/>
</dbReference>
<dbReference type="EMBL" id="CAKLPZ010000002">
    <property type="protein sequence ID" value="CAH1000685.1"/>
    <property type="molecule type" value="Genomic_DNA"/>
</dbReference>
<dbReference type="Gene3D" id="2.60.40.1120">
    <property type="entry name" value="Carboxypeptidase-like, regulatory domain"/>
    <property type="match status" value="1"/>
</dbReference>